<dbReference type="AlphaFoldDB" id="A0A221W8M7"/>
<dbReference type="SUPFAM" id="SSF55486">
    <property type="entry name" value="Metalloproteases ('zincins'), catalytic domain"/>
    <property type="match status" value="1"/>
</dbReference>
<evidence type="ECO:0000256" key="1">
    <source>
        <dbReference type="SAM" id="MobiDB-lite"/>
    </source>
</evidence>
<evidence type="ECO:0000313" key="4">
    <source>
        <dbReference type="EMBL" id="ASO22258.1"/>
    </source>
</evidence>
<sequence length="332" mass="35776">MLRRVAGPGCLRTGIRGTPAGGPPDGDRRRAAFDGADYAFPLMSTGEGKHGDDTPTESATASSPAKTGRRTGRRTTARRVRRLILLITVPLALLWVVDTAGNLRQQEAPPTEAAQEGAGQPLVTPTGPPDAPEERRARPGESHGVSVPPPDVGFARETEVWSADRTLTVIPGRSRVYGEGPVRRYLVEVEEGLPGFPRAFAEAVERTLGDERSWGGEGALSFQRVDEEPVDFRVTLASPELTDELCAPLLTNGEVSCFNGTRSVINQNRWVSGVPHFDGDLETYRVYVINHEVGHALGFGHVNCPGPGELAPVMQQQTYGLQGCEPNGWPFP</sequence>
<feature type="region of interest" description="Disordered" evidence="1">
    <location>
        <begin position="40"/>
        <end position="75"/>
    </location>
</feature>
<dbReference type="Pfam" id="PF11350">
    <property type="entry name" value="DUF3152"/>
    <property type="match status" value="1"/>
</dbReference>
<proteinExistence type="predicted"/>
<feature type="compositionally biased region" description="Basic and acidic residues" evidence="1">
    <location>
        <begin position="132"/>
        <end position="141"/>
    </location>
</feature>
<feature type="region of interest" description="Disordered" evidence="1">
    <location>
        <begin position="106"/>
        <end position="151"/>
    </location>
</feature>
<accession>A0A221W8M7</accession>
<dbReference type="KEGG" id="ahg:AHOG_23245"/>
<dbReference type="InterPro" id="IPR022603">
    <property type="entry name" value="DUF3152"/>
</dbReference>
<dbReference type="GO" id="GO:0008237">
    <property type="term" value="F:metallopeptidase activity"/>
    <property type="evidence" value="ECO:0007669"/>
    <property type="project" value="InterPro"/>
</dbReference>
<protein>
    <recommendedName>
        <fullName evidence="3">DUF3152 domain-containing protein</fullName>
    </recommendedName>
</protein>
<feature type="transmembrane region" description="Helical" evidence="2">
    <location>
        <begin position="80"/>
        <end position="97"/>
    </location>
</feature>
<organism evidence="4 5">
    <name type="scientific">Actinoalloteichus hoggarensis</name>
    <dbReference type="NCBI Taxonomy" id="1470176"/>
    <lineage>
        <taxon>Bacteria</taxon>
        <taxon>Bacillati</taxon>
        <taxon>Actinomycetota</taxon>
        <taxon>Actinomycetes</taxon>
        <taxon>Pseudonocardiales</taxon>
        <taxon>Pseudonocardiaceae</taxon>
        <taxon>Actinoalloteichus</taxon>
    </lineage>
</organism>
<evidence type="ECO:0000259" key="3">
    <source>
        <dbReference type="Pfam" id="PF11350"/>
    </source>
</evidence>
<keyword evidence="2" id="KW-0472">Membrane</keyword>
<dbReference type="InterPro" id="IPR024079">
    <property type="entry name" value="MetalloPept_cat_dom_sf"/>
</dbReference>
<evidence type="ECO:0000256" key="2">
    <source>
        <dbReference type="SAM" id="Phobius"/>
    </source>
</evidence>
<dbReference type="EMBL" id="CP022521">
    <property type="protein sequence ID" value="ASO22258.1"/>
    <property type="molecule type" value="Genomic_DNA"/>
</dbReference>
<keyword evidence="5" id="KW-1185">Reference proteome</keyword>
<evidence type="ECO:0000313" key="5">
    <source>
        <dbReference type="Proteomes" id="UP000204221"/>
    </source>
</evidence>
<name>A0A221W8M7_9PSEU</name>
<reference evidence="4 5" key="1">
    <citation type="submission" date="2017-07" db="EMBL/GenBank/DDBJ databases">
        <title>Complete genome sequence of Actinoalloteichus hoggarensis DSM 45943, type strain of Actinoalloteichus hoggarensis.</title>
        <authorList>
            <person name="Ruckert C."/>
            <person name="Nouioui I."/>
            <person name="Willmese J."/>
            <person name="van Wezel G."/>
            <person name="Klenk H.-P."/>
            <person name="Kalinowski J."/>
            <person name="Zotchev S.B."/>
        </authorList>
    </citation>
    <scope>NUCLEOTIDE SEQUENCE [LARGE SCALE GENOMIC DNA]</scope>
    <source>
        <strain evidence="4 5">DSM 45943</strain>
    </source>
</reference>
<keyword evidence="2" id="KW-1133">Transmembrane helix</keyword>
<gene>
    <name evidence="4" type="ORF">AHOG_23245</name>
</gene>
<keyword evidence="2" id="KW-0812">Transmembrane</keyword>
<dbReference type="Gene3D" id="3.40.390.10">
    <property type="entry name" value="Collagenase (Catalytic Domain)"/>
    <property type="match status" value="1"/>
</dbReference>
<feature type="compositionally biased region" description="Polar residues" evidence="1">
    <location>
        <begin position="56"/>
        <end position="65"/>
    </location>
</feature>
<dbReference type="Proteomes" id="UP000204221">
    <property type="component" value="Chromosome"/>
</dbReference>
<feature type="domain" description="DUF3152" evidence="3">
    <location>
        <begin position="162"/>
        <end position="322"/>
    </location>
</feature>
<feature type="region of interest" description="Disordered" evidence="1">
    <location>
        <begin position="1"/>
        <end position="28"/>
    </location>
</feature>